<evidence type="ECO:0000313" key="9">
    <source>
        <dbReference type="Proteomes" id="UP000184111"/>
    </source>
</evidence>
<keyword evidence="3 6" id="KW-1133">Transmembrane helix</keyword>
<dbReference type="InterPro" id="IPR013525">
    <property type="entry name" value="ABC2_TM"/>
</dbReference>
<name>A0A1M7I525_9ACTN</name>
<dbReference type="InterPro" id="IPR051784">
    <property type="entry name" value="Nod_factor_ABC_transporter"/>
</dbReference>
<evidence type="ECO:0000313" key="8">
    <source>
        <dbReference type="EMBL" id="SHM35864.1"/>
    </source>
</evidence>
<dbReference type="GO" id="GO:0140359">
    <property type="term" value="F:ABC-type transporter activity"/>
    <property type="evidence" value="ECO:0007669"/>
    <property type="project" value="InterPro"/>
</dbReference>
<keyword evidence="4 6" id="KW-0472">Membrane</keyword>
<feature type="transmembrane region" description="Helical" evidence="6">
    <location>
        <begin position="61"/>
        <end position="83"/>
    </location>
</feature>
<feature type="transmembrane region" description="Helical" evidence="6">
    <location>
        <begin position="21"/>
        <end position="41"/>
    </location>
</feature>
<gene>
    <name evidence="8" type="ORF">SAMN05216499_110147</name>
</gene>
<comment type="similarity">
    <text evidence="6">Belongs to the ABC-2 integral membrane protein family.</text>
</comment>
<evidence type="ECO:0000256" key="4">
    <source>
        <dbReference type="ARBA" id="ARBA00023136"/>
    </source>
</evidence>
<proteinExistence type="inferred from homology"/>
<accession>A0A1M7I525</accession>
<dbReference type="RefSeq" id="WP_073499287.1">
    <property type="nucleotide sequence ID" value="NZ_FRBI01000010.1"/>
</dbReference>
<feature type="transmembrane region" description="Helical" evidence="6">
    <location>
        <begin position="113"/>
        <end position="134"/>
    </location>
</feature>
<keyword evidence="9" id="KW-1185">Reference proteome</keyword>
<feature type="domain" description="ABC transmembrane type-2" evidence="7">
    <location>
        <begin position="23"/>
        <end position="252"/>
    </location>
</feature>
<dbReference type="AlphaFoldDB" id="A0A1M7I525"/>
<dbReference type="InterPro" id="IPR047817">
    <property type="entry name" value="ABC2_TM_bact-type"/>
</dbReference>
<keyword evidence="6" id="KW-1003">Cell membrane</keyword>
<dbReference type="GO" id="GO:0043190">
    <property type="term" value="C:ATP-binding cassette (ABC) transporter complex"/>
    <property type="evidence" value="ECO:0007669"/>
    <property type="project" value="InterPro"/>
</dbReference>
<dbReference type="PROSITE" id="PS51012">
    <property type="entry name" value="ABC_TM2"/>
    <property type="match status" value="1"/>
</dbReference>
<dbReference type="GO" id="GO:0046677">
    <property type="term" value="P:response to antibiotic"/>
    <property type="evidence" value="ECO:0007669"/>
    <property type="project" value="UniProtKB-KW"/>
</dbReference>
<dbReference type="OrthoDB" id="9255971at2"/>
<keyword evidence="2 6" id="KW-0812">Transmembrane</keyword>
<evidence type="ECO:0000256" key="6">
    <source>
        <dbReference type="RuleBase" id="RU361157"/>
    </source>
</evidence>
<feature type="transmembrane region" description="Helical" evidence="6">
    <location>
        <begin position="181"/>
        <end position="198"/>
    </location>
</feature>
<keyword evidence="5" id="KW-0046">Antibiotic resistance</keyword>
<reference evidence="8 9" key="1">
    <citation type="submission" date="2016-11" db="EMBL/GenBank/DDBJ databases">
        <authorList>
            <person name="Jaros S."/>
            <person name="Januszkiewicz K."/>
            <person name="Wedrychowicz H."/>
        </authorList>
    </citation>
    <scope>NUCLEOTIDE SEQUENCE [LARGE SCALE GENOMIC DNA]</scope>
    <source>
        <strain evidence="8 9">CGMCC 4.2025</strain>
    </source>
</reference>
<feature type="transmembrane region" description="Helical" evidence="6">
    <location>
        <begin position="227"/>
        <end position="250"/>
    </location>
</feature>
<evidence type="ECO:0000256" key="5">
    <source>
        <dbReference type="ARBA" id="ARBA00023251"/>
    </source>
</evidence>
<dbReference type="PANTHER" id="PTHR43229:SF2">
    <property type="entry name" value="NODULATION PROTEIN J"/>
    <property type="match status" value="1"/>
</dbReference>
<organism evidence="8 9">
    <name type="scientific">Actinacidiphila paucisporea</name>
    <dbReference type="NCBI Taxonomy" id="310782"/>
    <lineage>
        <taxon>Bacteria</taxon>
        <taxon>Bacillati</taxon>
        <taxon>Actinomycetota</taxon>
        <taxon>Actinomycetes</taxon>
        <taxon>Kitasatosporales</taxon>
        <taxon>Streptomycetaceae</taxon>
        <taxon>Actinacidiphila</taxon>
    </lineage>
</organism>
<dbReference type="InterPro" id="IPR000412">
    <property type="entry name" value="ABC_2_transport"/>
</dbReference>
<evidence type="ECO:0000256" key="3">
    <source>
        <dbReference type="ARBA" id="ARBA00022989"/>
    </source>
</evidence>
<dbReference type="Pfam" id="PF01061">
    <property type="entry name" value="ABC2_membrane"/>
    <property type="match status" value="1"/>
</dbReference>
<dbReference type="Proteomes" id="UP000184111">
    <property type="component" value="Unassembled WGS sequence"/>
</dbReference>
<evidence type="ECO:0000256" key="2">
    <source>
        <dbReference type="ARBA" id="ARBA00022692"/>
    </source>
</evidence>
<evidence type="ECO:0000259" key="7">
    <source>
        <dbReference type="PROSITE" id="PS51012"/>
    </source>
</evidence>
<dbReference type="STRING" id="310782.SAMN05216499_110147"/>
<feature type="transmembrane region" description="Helical" evidence="6">
    <location>
        <begin position="140"/>
        <end position="161"/>
    </location>
</feature>
<dbReference type="PANTHER" id="PTHR43229">
    <property type="entry name" value="NODULATION PROTEIN J"/>
    <property type="match status" value="1"/>
</dbReference>
<sequence>MKTLRDTWLVFQRHMLLLTRSPLSILLGVAQPVVYLALFAPLLKPALSSMGADSMTDAYRIYVPGMLVALALGGGLYVGFGLLAELASGVIERARVTPVSRAALLLGRALRDVVVLVVQAAIIIVLAMPLGLFVHVQDLLLAYALLALITLSSSAVSYGIALKVSDPNALGQVVNNIAQPLMLLSGTLLPLALAPLWLRRVSDWNPFSRAVVGMRALFAGHTGDASVWQSIALLAAVAVLALAWSARLFARSVR</sequence>
<protein>
    <recommendedName>
        <fullName evidence="6">Transport permease protein</fullName>
    </recommendedName>
</protein>
<comment type="subcellular location">
    <subcellularLocation>
        <location evidence="6">Cell membrane</location>
        <topology evidence="6">Multi-pass membrane protein</topology>
    </subcellularLocation>
    <subcellularLocation>
        <location evidence="1">Membrane</location>
        <topology evidence="1">Multi-pass membrane protein</topology>
    </subcellularLocation>
</comment>
<evidence type="ECO:0000256" key="1">
    <source>
        <dbReference type="ARBA" id="ARBA00004141"/>
    </source>
</evidence>
<keyword evidence="6" id="KW-0813">Transport</keyword>
<dbReference type="EMBL" id="FRBI01000010">
    <property type="protein sequence ID" value="SHM35864.1"/>
    <property type="molecule type" value="Genomic_DNA"/>
</dbReference>
<dbReference type="PIRSF" id="PIRSF006648">
    <property type="entry name" value="DrrB"/>
    <property type="match status" value="1"/>
</dbReference>